<proteinExistence type="predicted"/>
<reference evidence="4" key="1">
    <citation type="submission" date="2016-11" db="EMBL/GenBank/DDBJ databases">
        <authorList>
            <person name="Varghese N."/>
            <person name="Submissions S."/>
        </authorList>
    </citation>
    <scope>NUCLEOTIDE SEQUENCE [LARGE SCALE GENOMIC DNA]</scope>
    <source>
        <strain evidence="4">DSM 16219</strain>
    </source>
</reference>
<dbReference type="OrthoDB" id="9967762at2"/>
<dbReference type="AlphaFoldDB" id="A0A1M7B044"/>
<feature type="transmembrane region" description="Helical" evidence="2">
    <location>
        <begin position="150"/>
        <end position="170"/>
    </location>
</feature>
<dbReference type="Proteomes" id="UP000183994">
    <property type="component" value="Unassembled WGS sequence"/>
</dbReference>
<feature type="region of interest" description="Disordered" evidence="1">
    <location>
        <begin position="34"/>
        <end position="69"/>
    </location>
</feature>
<gene>
    <name evidence="3" type="ORF">SAMN02745216_05254</name>
</gene>
<name>A0A1M7B044_9BACT</name>
<dbReference type="RefSeq" id="WP_073479202.1">
    <property type="nucleotide sequence ID" value="NZ_FQZU01000076.1"/>
</dbReference>
<evidence type="ECO:0000256" key="1">
    <source>
        <dbReference type="SAM" id="MobiDB-lite"/>
    </source>
</evidence>
<evidence type="ECO:0000313" key="4">
    <source>
        <dbReference type="Proteomes" id="UP000183994"/>
    </source>
</evidence>
<dbReference type="STRING" id="1121393.SAMN02745216_05254"/>
<dbReference type="EMBL" id="FQZU01000076">
    <property type="protein sequence ID" value="SHL48256.1"/>
    <property type="molecule type" value="Genomic_DNA"/>
</dbReference>
<keyword evidence="4" id="KW-1185">Reference proteome</keyword>
<evidence type="ECO:0000256" key="2">
    <source>
        <dbReference type="SAM" id="Phobius"/>
    </source>
</evidence>
<feature type="transmembrane region" description="Helical" evidence="2">
    <location>
        <begin position="122"/>
        <end position="144"/>
    </location>
</feature>
<keyword evidence="2" id="KW-1133">Transmembrane helix</keyword>
<keyword evidence="2" id="KW-0472">Membrane</keyword>
<feature type="transmembrane region" description="Helical" evidence="2">
    <location>
        <begin position="92"/>
        <end position="110"/>
    </location>
</feature>
<feature type="compositionally biased region" description="Polar residues" evidence="1">
    <location>
        <begin position="36"/>
        <end position="50"/>
    </location>
</feature>
<organism evidence="3 4">
    <name type="scientific">Desulfatibacillum alkenivorans DSM 16219</name>
    <dbReference type="NCBI Taxonomy" id="1121393"/>
    <lineage>
        <taxon>Bacteria</taxon>
        <taxon>Pseudomonadati</taxon>
        <taxon>Thermodesulfobacteriota</taxon>
        <taxon>Desulfobacteria</taxon>
        <taxon>Desulfobacterales</taxon>
        <taxon>Desulfatibacillaceae</taxon>
        <taxon>Desulfatibacillum</taxon>
    </lineage>
</organism>
<sequence length="191" mass="21788">MIRLKYAAAIVLIICFFLPLSRCATTKRIHSKSPAAVTQSGEKTPTSVTSADDLDKQAEPAPKAKRPGTSPNLKVHHYFIPAQMLEWQDLDFCWRVLSIFFWPLPFFFLQNRFSGRKWPRRVLLVGELALACWTGWFLHCFVYSMETLPAGYAALIAGGILVAFPVLSVLSSMRFWTAKRFKNRQALFQQD</sequence>
<protein>
    <submittedName>
        <fullName evidence="3">Uncharacterized protein</fullName>
    </submittedName>
</protein>
<accession>A0A1M7B044</accession>
<keyword evidence="2" id="KW-0812">Transmembrane</keyword>
<evidence type="ECO:0000313" key="3">
    <source>
        <dbReference type="EMBL" id="SHL48256.1"/>
    </source>
</evidence>